<evidence type="ECO:0000256" key="1">
    <source>
        <dbReference type="SAM" id="MobiDB-lite"/>
    </source>
</evidence>
<feature type="non-terminal residue" evidence="2">
    <location>
        <position position="1"/>
    </location>
</feature>
<dbReference type="EMBL" id="CADCWN010000167">
    <property type="protein sequence ID" value="CAA9572509.1"/>
    <property type="molecule type" value="Genomic_DNA"/>
</dbReference>
<evidence type="ECO:0000313" key="2">
    <source>
        <dbReference type="EMBL" id="CAA9572509.1"/>
    </source>
</evidence>
<accession>A0A6J4V9W1</accession>
<feature type="compositionally biased region" description="Basic and acidic residues" evidence="1">
    <location>
        <begin position="1"/>
        <end position="13"/>
    </location>
</feature>
<feature type="region of interest" description="Disordered" evidence="1">
    <location>
        <begin position="1"/>
        <end position="24"/>
    </location>
</feature>
<feature type="non-terminal residue" evidence="2">
    <location>
        <position position="24"/>
    </location>
</feature>
<protein>
    <submittedName>
        <fullName evidence="2">Uncharacterized protein</fullName>
    </submittedName>
</protein>
<sequence length="24" mass="2329">GAACARRDGRRAGEVGAAGAGKDR</sequence>
<dbReference type="AlphaFoldDB" id="A0A6J4V9W1"/>
<name>A0A6J4V9W1_9BACT</name>
<proteinExistence type="predicted"/>
<reference evidence="2" key="1">
    <citation type="submission" date="2020-02" db="EMBL/GenBank/DDBJ databases">
        <authorList>
            <person name="Meier V. D."/>
        </authorList>
    </citation>
    <scope>NUCLEOTIDE SEQUENCE</scope>
    <source>
        <strain evidence="2">AVDCRST_MAG18</strain>
    </source>
</reference>
<gene>
    <name evidence="2" type="ORF">AVDCRST_MAG18-2140</name>
</gene>
<organism evidence="2">
    <name type="scientific">uncultured Thermomicrobiales bacterium</name>
    <dbReference type="NCBI Taxonomy" id="1645740"/>
    <lineage>
        <taxon>Bacteria</taxon>
        <taxon>Pseudomonadati</taxon>
        <taxon>Thermomicrobiota</taxon>
        <taxon>Thermomicrobia</taxon>
        <taxon>Thermomicrobiales</taxon>
        <taxon>environmental samples</taxon>
    </lineage>
</organism>